<comment type="caution">
    <text evidence="1">The sequence shown here is derived from an EMBL/GenBank/DDBJ whole genome shotgun (WGS) entry which is preliminary data.</text>
</comment>
<gene>
    <name evidence="1" type="ORF">MSNKSG1_11173</name>
</gene>
<dbReference type="Gene3D" id="3.40.50.1110">
    <property type="entry name" value="SGNH hydrolase"/>
    <property type="match status" value="1"/>
</dbReference>
<dbReference type="OrthoDB" id="5292073at2"/>
<dbReference type="GO" id="GO:0016788">
    <property type="term" value="F:hydrolase activity, acting on ester bonds"/>
    <property type="evidence" value="ECO:0007669"/>
    <property type="project" value="InterPro"/>
</dbReference>
<protein>
    <submittedName>
        <fullName evidence="1">GDSL family lipase</fullName>
    </submittedName>
</protein>
<dbReference type="RefSeq" id="WP_008939371.1">
    <property type="nucleotide sequence ID" value="NZ_APAT01000016.1"/>
</dbReference>
<evidence type="ECO:0000313" key="2">
    <source>
        <dbReference type="Proteomes" id="UP000011960"/>
    </source>
</evidence>
<dbReference type="EMBL" id="APAT01000016">
    <property type="protein sequence ID" value="EMP55204.1"/>
    <property type="molecule type" value="Genomic_DNA"/>
</dbReference>
<dbReference type="AlphaFoldDB" id="M7CPV8"/>
<evidence type="ECO:0000313" key="1">
    <source>
        <dbReference type="EMBL" id="EMP55204.1"/>
    </source>
</evidence>
<dbReference type="PATRIC" id="fig|1288826.3.peg.2206"/>
<name>M7CPV8_9GAMM</name>
<reference evidence="1 2" key="1">
    <citation type="journal article" date="2013" name="Genome Announc.">
        <title>Genome Sequence of Hydrothermal Arsenic-Respiring Bacterium Marinobacter santoriniensis NKSG1T.</title>
        <authorList>
            <person name="Handley K.M."/>
            <person name="Upton M."/>
            <person name="Beatson S.A."/>
            <person name="Hery M."/>
            <person name="Lloyd J.R."/>
        </authorList>
    </citation>
    <scope>NUCLEOTIDE SEQUENCE [LARGE SCALE GENOMIC DNA]</scope>
    <source>
        <strain evidence="1 2">NKSG1</strain>
    </source>
</reference>
<dbReference type="InterPro" id="IPR001087">
    <property type="entry name" value="GDSL"/>
</dbReference>
<dbReference type="InterPro" id="IPR036514">
    <property type="entry name" value="SGNH_hydro_sf"/>
</dbReference>
<proteinExistence type="predicted"/>
<sequence length="196" mass="21087">MPTATEIPVDLFDAQKILATSVPEDSGKARQDIRKAAEQRVTDAVLSVELQLTKLVLAGARHIVVGNAPDIALAPATDQLTGYLSASADDHQEAKRASKFYKYSSRLAAQFNEELAAAIARVETAADLDIAEWDLADFLSNQIEDADVLGYTNTEDACTDSGALPDCEGFVFFDGVHPTTVVHQRAGQNILQLLAQ</sequence>
<organism evidence="1 2">
    <name type="scientific">Marinobacter santoriniensis NKSG1</name>
    <dbReference type="NCBI Taxonomy" id="1288826"/>
    <lineage>
        <taxon>Bacteria</taxon>
        <taxon>Pseudomonadati</taxon>
        <taxon>Pseudomonadota</taxon>
        <taxon>Gammaproteobacteria</taxon>
        <taxon>Pseudomonadales</taxon>
        <taxon>Marinobacteraceae</taxon>
        <taxon>Marinobacter</taxon>
    </lineage>
</organism>
<dbReference type="Proteomes" id="UP000011960">
    <property type="component" value="Unassembled WGS sequence"/>
</dbReference>
<accession>M7CPV8</accession>
<keyword evidence="2" id="KW-1185">Reference proteome</keyword>
<dbReference type="Pfam" id="PF00657">
    <property type="entry name" value="Lipase_GDSL"/>
    <property type="match status" value="1"/>
</dbReference>